<dbReference type="Proteomes" id="UP000306441">
    <property type="component" value="Unassembled WGS sequence"/>
</dbReference>
<dbReference type="Pfam" id="PF01546">
    <property type="entry name" value="Peptidase_M20"/>
    <property type="match status" value="1"/>
</dbReference>
<evidence type="ECO:0000313" key="5">
    <source>
        <dbReference type="EMBL" id="THF54946.1"/>
    </source>
</evidence>
<dbReference type="Gene3D" id="3.30.70.360">
    <property type="match status" value="1"/>
</dbReference>
<dbReference type="PANTHER" id="PTHR43270">
    <property type="entry name" value="BETA-ALA-HIS DIPEPTIDASE"/>
    <property type="match status" value="1"/>
</dbReference>
<keyword evidence="1" id="KW-0645">Protease</keyword>
<dbReference type="RefSeq" id="WP_136359954.1">
    <property type="nucleotide sequence ID" value="NZ_SSNY01000014.1"/>
</dbReference>
<evidence type="ECO:0000259" key="4">
    <source>
        <dbReference type="Pfam" id="PF07687"/>
    </source>
</evidence>
<evidence type="ECO:0000256" key="2">
    <source>
        <dbReference type="ARBA" id="ARBA00022723"/>
    </source>
</evidence>
<dbReference type="SUPFAM" id="SSF53187">
    <property type="entry name" value="Zn-dependent exopeptidases"/>
    <property type="match status" value="1"/>
</dbReference>
<dbReference type="InterPro" id="IPR011650">
    <property type="entry name" value="Peptidase_M20_dimer"/>
</dbReference>
<dbReference type="Gene3D" id="3.40.630.10">
    <property type="entry name" value="Zn peptidases"/>
    <property type="match status" value="1"/>
</dbReference>
<evidence type="ECO:0000313" key="6">
    <source>
        <dbReference type="Proteomes" id="UP000306441"/>
    </source>
</evidence>
<keyword evidence="3" id="KW-0378">Hydrolase</keyword>
<dbReference type="InterPro" id="IPR051458">
    <property type="entry name" value="Cyt/Met_Dipeptidase"/>
</dbReference>
<dbReference type="PANTHER" id="PTHR43270:SF12">
    <property type="entry name" value="SUCCINYL-DIAMINOPIMELATE DESUCCINYLASE"/>
    <property type="match status" value="1"/>
</dbReference>
<comment type="caution">
    <text evidence="5">The sequence shown here is derived from an EMBL/GenBank/DDBJ whole genome shotgun (WGS) entry which is preliminary data.</text>
</comment>
<dbReference type="Pfam" id="PF07687">
    <property type="entry name" value="M20_dimer"/>
    <property type="match status" value="1"/>
</dbReference>
<evidence type="ECO:0000256" key="1">
    <source>
        <dbReference type="ARBA" id="ARBA00022670"/>
    </source>
</evidence>
<accession>A0ABY2Q2P0</accession>
<name>A0ABY2Q2P0_9HYPH</name>
<dbReference type="EMBL" id="SSNY01000014">
    <property type="protein sequence ID" value="THF54946.1"/>
    <property type="molecule type" value="Genomic_DNA"/>
</dbReference>
<feature type="domain" description="Peptidase M20 dimerisation" evidence="4">
    <location>
        <begin position="201"/>
        <end position="360"/>
    </location>
</feature>
<proteinExistence type="predicted"/>
<dbReference type="NCBIfam" id="NF005914">
    <property type="entry name" value="PRK07907.1"/>
    <property type="match status" value="1"/>
</dbReference>
<sequence>MSAISSVLDRLDQNLDQSLERLFKLLRIKSISTDPAFAADCRSAAEWLVADLKTIGFDASVRVTPGHPMVVAHHDGPAGSPHILFYGHYDVQPVDPLELWEDDPFDPKVKEMEPGRKVITGRGSSDDKGQLMLFVEACRAWKAVHGSLPCRITLLFEGEEESGSPSLKPFLEANAEELKADFALVCDTDMWNRETPSICTSLRGLVGEEVVVKAANRDLHSGMYGGPAANPIRILSKILADIHDETGRITIPGFYDGVEETPSQVLKAWESLGETAESFLEPIGLSIPAGEKGRSVLEMVWARPTAEFNGISGGYEGKGFKTVIAAQASAKVSFRLVHSQDPKKIRTAFRQFASERLPADCRIEFHQHGGSPAIQLAYDSPFLTKARNALTEEWSKPAVTVGSGGSIPVVGDFQTYLGMESLLVGFALSDDRIHSPNEKYDLASFHKGQRSWARILDALTR</sequence>
<dbReference type="NCBIfam" id="NF006579">
    <property type="entry name" value="PRK09104.1"/>
    <property type="match status" value="1"/>
</dbReference>
<keyword evidence="2" id="KW-0479">Metal-binding</keyword>
<reference evidence="5 6" key="1">
    <citation type="submission" date="2019-04" db="EMBL/GenBank/DDBJ databases">
        <title>Mesorhizobium composti sp. nov., isolated from compost.</title>
        <authorList>
            <person name="Lin S.-Y."/>
            <person name="Hameed A."/>
            <person name="Hsieh Y.-T."/>
            <person name="Young C.-C."/>
        </authorList>
    </citation>
    <scope>NUCLEOTIDE SEQUENCE [LARGE SCALE GENOMIC DNA]</scope>
    <source>
        <strain evidence="5 6">CC-YTH430</strain>
    </source>
</reference>
<evidence type="ECO:0000256" key="3">
    <source>
        <dbReference type="ARBA" id="ARBA00022801"/>
    </source>
</evidence>
<dbReference type="InterPro" id="IPR002933">
    <property type="entry name" value="Peptidase_M20"/>
</dbReference>
<gene>
    <name evidence="5" type="ORF">E6C48_20010</name>
</gene>
<keyword evidence="6" id="KW-1185">Reference proteome</keyword>
<organism evidence="5 6">
    <name type="scientific">Ollibium composti</name>
    <dbReference type="NCBI Taxonomy" id="2675109"/>
    <lineage>
        <taxon>Bacteria</taxon>
        <taxon>Pseudomonadati</taxon>
        <taxon>Pseudomonadota</taxon>
        <taxon>Alphaproteobacteria</taxon>
        <taxon>Hyphomicrobiales</taxon>
        <taxon>Phyllobacteriaceae</taxon>
        <taxon>Ollibium</taxon>
    </lineage>
</organism>
<protein>
    <submittedName>
        <fullName evidence="5">M20/M25/M40 family metallo-hydrolase</fullName>
    </submittedName>
</protein>